<feature type="transmembrane region" description="Helical" evidence="6">
    <location>
        <begin position="72"/>
        <end position="92"/>
    </location>
</feature>
<dbReference type="PANTHER" id="PTHR43701:SF2">
    <property type="entry name" value="MEMBRANE TRANSPORTER PROTEIN YJNA-RELATED"/>
    <property type="match status" value="1"/>
</dbReference>
<evidence type="ECO:0000256" key="6">
    <source>
        <dbReference type="RuleBase" id="RU363041"/>
    </source>
</evidence>
<dbReference type="PATRIC" id="fig|701521.8.peg.1716"/>
<dbReference type="eggNOG" id="COG0730">
    <property type="taxonomic scope" value="Bacteria"/>
</dbReference>
<evidence type="ECO:0000256" key="3">
    <source>
        <dbReference type="ARBA" id="ARBA00022692"/>
    </source>
</evidence>
<feature type="transmembrane region" description="Helical" evidence="6">
    <location>
        <begin position="37"/>
        <end position="60"/>
    </location>
</feature>
<gene>
    <name evidence="7" type="ordered locus">PECL_1815</name>
</gene>
<evidence type="ECO:0000313" key="7">
    <source>
        <dbReference type="EMBL" id="AEV96027.1"/>
    </source>
</evidence>
<keyword evidence="4 6" id="KW-1133">Transmembrane helix</keyword>
<keyword evidence="5 6" id="KW-0472">Membrane</keyword>
<evidence type="ECO:0000313" key="8">
    <source>
        <dbReference type="Proteomes" id="UP000005444"/>
    </source>
</evidence>
<feature type="transmembrane region" description="Helical" evidence="6">
    <location>
        <begin position="98"/>
        <end position="116"/>
    </location>
</feature>
<dbReference type="InterPro" id="IPR002781">
    <property type="entry name" value="TM_pro_TauE-like"/>
</dbReference>
<dbReference type="RefSeq" id="WP_014216221.1">
    <property type="nucleotide sequence ID" value="NC_016605.1"/>
</dbReference>
<evidence type="ECO:0000256" key="1">
    <source>
        <dbReference type="ARBA" id="ARBA00004141"/>
    </source>
</evidence>
<evidence type="ECO:0000256" key="5">
    <source>
        <dbReference type="ARBA" id="ARBA00023136"/>
    </source>
</evidence>
<feature type="transmembrane region" description="Helical" evidence="6">
    <location>
        <begin position="170"/>
        <end position="190"/>
    </location>
</feature>
<feature type="transmembrane region" description="Helical" evidence="6">
    <location>
        <begin position="232"/>
        <end position="249"/>
    </location>
</feature>
<sequence>MSQILLILIGFLVGFIVIAMGGGGAAIYLGILTSGFGLSAVSAAATSLFTAIPALIVGAYSQYRSGNINFKIGNRMLLSALPATIVGSLISHYIPANIYTWIVALILILLGAQVLWQTHSSKNDETQDRSSSTGKAIFFGILSGLMVGIAGLSGGGPIVAGLLLMGLDMIQAAATSAYVLVFNTLVGLLFHMSAGNINWNFGIYLMIGSVIGAAFTPFLLKKMSTPGRTNSILRPLMGIILIFMGAKMLF</sequence>
<dbReference type="PANTHER" id="PTHR43701">
    <property type="entry name" value="MEMBRANE TRANSPORTER PROTEIN MJ0441-RELATED"/>
    <property type="match status" value="1"/>
</dbReference>
<proteinExistence type="inferred from homology"/>
<dbReference type="AlphaFoldDB" id="G8PBW9"/>
<comment type="subcellular location">
    <subcellularLocation>
        <location evidence="6">Cell membrane</location>
        <topology evidence="6">Multi-pass membrane protein</topology>
    </subcellularLocation>
    <subcellularLocation>
        <location evidence="1">Membrane</location>
        <topology evidence="1">Multi-pass membrane protein</topology>
    </subcellularLocation>
</comment>
<accession>G8PBW9</accession>
<dbReference type="InterPro" id="IPR051598">
    <property type="entry name" value="TSUP/Inactive_protease-like"/>
</dbReference>
<dbReference type="Pfam" id="PF01925">
    <property type="entry name" value="TauE"/>
    <property type="match status" value="1"/>
</dbReference>
<dbReference type="Proteomes" id="UP000005444">
    <property type="component" value="Chromosome"/>
</dbReference>
<evidence type="ECO:0000256" key="2">
    <source>
        <dbReference type="ARBA" id="ARBA00009142"/>
    </source>
</evidence>
<dbReference type="EMBL" id="CP003137">
    <property type="protein sequence ID" value="AEV96027.1"/>
    <property type="molecule type" value="Genomic_DNA"/>
</dbReference>
<reference evidence="7 8" key="1">
    <citation type="journal article" date="2012" name="J. Bacteriol.">
        <title>Complete Genome Sequence of the Beer Spoilage Organism Pediococcus claussenii ATCC BAA-344T.</title>
        <authorList>
            <person name="Pittet V."/>
            <person name="Abegunde T."/>
            <person name="Marfleet T."/>
            <person name="Haakensen M."/>
            <person name="Morrow K."/>
            <person name="Jayaprakash T."/>
            <person name="Schroeder K."/>
            <person name="Trost B."/>
            <person name="Byrns S."/>
            <person name="Bergsveinson J."/>
            <person name="Kusalik A."/>
            <person name="Ziola B."/>
        </authorList>
    </citation>
    <scope>NUCLEOTIDE SEQUENCE [LARGE SCALE GENOMIC DNA]</scope>
    <source>
        <strain evidence="7 8">ATCC BAA-344</strain>
    </source>
</reference>
<protein>
    <recommendedName>
        <fullName evidence="6">Probable membrane transporter protein</fullName>
    </recommendedName>
</protein>
<dbReference type="KEGG" id="pce:PECL_1815"/>
<dbReference type="HOGENOM" id="CLU_045498_10_0_9"/>
<keyword evidence="6" id="KW-1003">Cell membrane</keyword>
<dbReference type="STRING" id="701521.PECL_1815"/>
<evidence type="ECO:0000256" key="4">
    <source>
        <dbReference type="ARBA" id="ARBA00022989"/>
    </source>
</evidence>
<feature type="transmembrane region" description="Helical" evidence="6">
    <location>
        <begin position="202"/>
        <end position="220"/>
    </location>
</feature>
<name>G8PBW9_PEDCP</name>
<feature type="transmembrane region" description="Helical" evidence="6">
    <location>
        <begin position="137"/>
        <end position="164"/>
    </location>
</feature>
<keyword evidence="8" id="KW-1185">Reference proteome</keyword>
<feature type="transmembrane region" description="Helical" evidence="6">
    <location>
        <begin position="7"/>
        <end position="31"/>
    </location>
</feature>
<comment type="similarity">
    <text evidence="2 6">Belongs to the 4-toluene sulfonate uptake permease (TSUP) (TC 2.A.102) family.</text>
</comment>
<organism evidence="7 8">
    <name type="scientific">Pediococcus claussenii (strain ATCC BAA-344 / DSM 14800 / JCM 18046 / KCTC 3811 / LMG 21948 / P06)</name>
    <dbReference type="NCBI Taxonomy" id="701521"/>
    <lineage>
        <taxon>Bacteria</taxon>
        <taxon>Bacillati</taxon>
        <taxon>Bacillota</taxon>
        <taxon>Bacilli</taxon>
        <taxon>Lactobacillales</taxon>
        <taxon>Lactobacillaceae</taxon>
        <taxon>Pediococcus</taxon>
    </lineage>
</organism>
<keyword evidence="3 6" id="KW-0812">Transmembrane</keyword>
<dbReference type="GO" id="GO:0005886">
    <property type="term" value="C:plasma membrane"/>
    <property type="evidence" value="ECO:0007669"/>
    <property type="project" value="UniProtKB-SubCell"/>
</dbReference>